<evidence type="ECO:0000313" key="2">
    <source>
        <dbReference type="EMBL" id="EKG09359.1"/>
    </source>
</evidence>
<comment type="caution">
    <text evidence="2">The sequence shown here is derived from an EMBL/GenBank/DDBJ whole genome shotgun (WGS) entry which is preliminary data.</text>
</comment>
<name>K2RGY3_MACPH</name>
<dbReference type="Proteomes" id="UP000007129">
    <property type="component" value="Unassembled WGS sequence"/>
</dbReference>
<sequence length="140" mass="15304">MSSEIAQSISRTSQDRPAADTLSMEDLAFSNAPQELGTRVRSRKTRRGRGQGCESRSYEMPKIKKDGHSSCWKAHESQERPEALWLLILSKPPLGVVALSVKFGLESLGTTSRGYLGACLTGCRPSDHSCLRKALEAIAL</sequence>
<dbReference type="EMBL" id="AHHD01000706">
    <property type="protein sequence ID" value="EKG09359.1"/>
    <property type="molecule type" value="Genomic_DNA"/>
</dbReference>
<evidence type="ECO:0000256" key="1">
    <source>
        <dbReference type="SAM" id="MobiDB-lite"/>
    </source>
</evidence>
<protein>
    <submittedName>
        <fullName evidence="2">Uncharacterized protein</fullName>
    </submittedName>
</protein>
<evidence type="ECO:0000313" key="3">
    <source>
        <dbReference type="Proteomes" id="UP000007129"/>
    </source>
</evidence>
<feature type="compositionally biased region" description="Polar residues" evidence="1">
    <location>
        <begin position="1"/>
        <end position="12"/>
    </location>
</feature>
<dbReference type="HOGENOM" id="CLU_1835526_0_0_1"/>
<gene>
    <name evidence="2" type="ORF">MPH_13625</name>
</gene>
<feature type="region of interest" description="Disordered" evidence="1">
    <location>
        <begin position="1"/>
        <end position="59"/>
    </location>
</feature>
<organism evidence="2 3">
    <name type="scientific">Macrophomina phaseolina (strain MS6)</name>
    <name type="common">Charcoal rot fungus</name>
    <dbReference type="NCBI Taxonomy" id="1126212"/>
    <lineage>
        <taxon>Eukaryota</taxon>
        <taxon>Fungi</taxon>
        <taxon>Dikarya</taxon>
        <taxon>Ascomycota</taxon>
        <taxon>Pezizomycotina</taxon>
        <taxon>Dothideomycetes</taxon>
        <taxon>Dothideomycetes incertae sedis</taxon>
        <taxon>Botryosphaeriales</taxon>
        <taxon>Botryosphaeriaceae</taxon>
        <taxon>Macrophomina</taxon>
    </lineage>
</organism>
<accession>K2RGY3</accession>
<dbReference type="AlphaFoldDB" id="K2RGY3"/>
<feature type="compositionally biased region" description="Basic residues" evidence="1">
    <location>
        <begin position="40"/>
        <end position="49"/>
    </location>
</feature>
<proteinExistence type="predicted"/>
<dbReference type="InParanoid" id="K2RGY3"/>
<reference evidence="2 3" key="1">
    <citation type="journal article" date="2012" name="BMC Genomics">
        <title>Tools to kill: Genome of one of the most destructive plant pathogenic fungi Macrophomina phaseolina.</title>
        <authorList>
            <person name="Islam M.S."/>
            <person name="Haque M.S."/>
            <person name="Islam M.M."/>
            <person name="Emdad E.M."/>
            <person name="Halim A."/>
            <person name="Hossen Q.M.M."/>
            <person name="Hossain M.Z."/>
            <person name="Ahmed B."/>
            <person name="Rahim S."/>
            <person name="Rahman M.S."/>
            <person name="Alam M.M."/>
            <person name="Hou S."/>
            <person name="Wan X."/>
            <person name="Saito J.A."/>
            <person name="Alam M."/>
        </authorList>
    </citation>
    <scope>NUCLEOTIDE SEQUENCE [LARGE SCALE GENOMIC DNA]</scope>
    <source>
        <strain evidence="2 3">MS6</strain>
    </source>
</reference>
<dbReference type="VEuPathDB" id="FungiDB:MPH_13625"/>